<evidence type="ECO:0000256" key="6">
    <source>
        <dbReference type="ARBA" id="ARBA00022679"/>
    </source>
</evidence>
<feature type="transmembrane region" description="Helical" evidence="15">
    <location>
        <begin position="407"/>
        <end position="430"/>
    </location>
</feature>
<dbReference type="Pfam" id="PF00512">
    <property type="entry name" value="HisKA"/>
    <property type="match status" value="1"/>
</dbReference>
<dbReference type="InterPro" id="IPR005467">
    <property type="entry name" value="His_kinase_dom"/>
</dbReference>
<dbReference type="Pfam" id="PF02518">
    <property type="entry name" value="HATPase_c"/>
    <property type="match status" value="1"/>
</dbReference>
<evidence type="ECO:0000256" key="8">
    <source>
        <dbReference type="ARBA" id="ARBA00022741"/>
    </source>
</evidence>
<keyword evidence="8" id="KW-0547">Nucleotide-binding</keyword>
<feature type="compositionally biased region" description="Polar residues" evidence="14">
    <location>
        <begin position="804"/>
        <end position="830"/>
    </location>
</feature>
<feature type="transmembrane region" description="Helical" evidence="15">
    <location>
        <begin position="484"/>
        <end position="512"/>
    </location>
</feature>
<dbReference type="InterPro" id="IPR036097">
    <property type="entry name" value="HisK_dim/P_sf"/>
</dbReference>
<dbReference type="EC" id="2.7.13.3" evidence="3"/>
<evidence type="ECO:0000256" key="2">
    <source>
        <dbReference type="ARBA" id="ARBA00004651"/>
    </source>
</evidence>
<dbReference type="GO" id="GO:0005886">
    <property type="term" value="C:plasma membrane"/>
    <property type="evidence" value="ECO:0007669"/>
    <property type="project" value="UniProtKB-SubCell"/>
</dbReference>
<keyword evidence="7 15" id="KW-0812">Transmembrane</keyword>
<evidence type="ECO:0000259" key="16">
    <source>
        <dbReference type="PROSITE" id="PS50109"/>
    </source>
</evidence>
<evidence type="ECO:0000256" key="14">
    <source>
        <dbReference type="SAM" id="MobiDB-lite"/>
    </source>
</evidence>
<dbReference type="SMART" id="SM00388">
    <property type="entry name" value="HisKA"/>
    <property type="match status" value="1"/>
</dbReference>
<keyword evidence="5" id="KW-0597">Phosphoprotein</keyword>
<keyword evidence="4" id="KW-1003">Cell membrane</keyword>
<evidence type="ECO:0000313" key="17">
    <source>
        <dbReference type="EMBL" id="HIY61218.1"/>
    </source>
</evidence>
<keyword evidence="13 15" id="KW-0472">Membrane</keyword>
<keyword evidence="11 15" id="KW-1133">Transmembrane helix</keyword>
<evidence type="ECO:0000256" key="12">
    <source>
        <dbReference type="ARBA" id="ARBA00023012"/>
    </source>
</evidence>
<evidence type="ECO:0000256" key="15">
    <source>
        <dbReference type="SAM" id="Phobius"/>
    </source>
</evidence>
<dbReference type="InterPro" id="IPR050398">
    <property type="entry name" value="HssS/ArlS-like"/>
</dbReference>
<reference evidence="17" key="2">
    <citation type="submission" date="2021-04" db="EMBL/GenBank/DDBJ databases">
        <authorList>
            <person name="Gilroy R."/>
        </authorList>
    </citation>
    <scope>NUCLEOTIDE SEQUENCE</scope>
    <source>
        <strain evidence="17">ChiSxjej3B15-24422</strain>
    </source>
</reference>
<dbReference type="AlphaFoldDB" id="A0A9D1YRS6"/>
<evidence type="ECO:0000313" key="18">
    <source>
        <dbReference type="Proteomes" id="UP000824007"/>
    </source>
</evidence>
<evidence type="ECO:0000256" key="11">
    <source>
        <dbReference type="ARBA" id="ARBA00022989"/>
    </source>
</evidence>
<dbReference type="FunFam" id="1.10.287.130:FF:000008">
    <property type="entry name" value="Two-component sensor histidine kinase"/>
    <property type="match status" value="1"/>
</dbReference>
<dbReference type="GO" id="GO:0000155">
    <property type="term" value="F:phosphorelay sensor kinase activity"/>
    <property type="evidence" value="ECO:0007669"/>
    <property type="project" value="InterPro"/>
</dbReference>
<keyword evidence="9 17" id="KW-0418">Kinase</keyword>
<evidence type="ECO:0000256" key="5">
    <source>
        <dbReference type="ARBA" id="ARBA00022553"/>
    </source>
</evidence>
<dbReference type="InterPro" id="IPR003661">
    <property type="entry name" value="HisK_dim/P_dom"/>
</dbReference>
<feature type="compositionally biased region" description="Polar residues" evidence="14">
    <location>
        <begin position="855"/>
        <end position="866"/>
    </location>
</feature>
<dbReference type="Proteomes" id="UP000824007">
    <property type="component" value="Unassembled WGS sequence"/>
</dbReference>
<feature type="region of interest" description="Disordered" evidence="14">
    <location>
        <begin position="801"/>
        <end position="915"/>
    </location>
</feature>
<evidence type="ECO:0000256" key="10">
    <source>
        <dbReference type="ARBA" id="ARBA00022840"/>
    </source>
</evidence>
<keyword evidence="6" id="KW-0808">Transferase</keyword>
<dbReference type="PANTHER" id="PTHR45528">
    <property type="entry name" value="SENSOR HISTIDINE KINASE CPXA"/>
    <property type="match status" value="1"/>
</dbReference>
<comment type="catalytic activity">
    <reaction evidence="1">
        <text>ATP + protein L-histidine = ADP + protein N-phospho-L-histidine.</text>
        <dbReference type="EC" id="2.7.13.3"/>
    </reaction>
</comment>
<evidence type="ECO:0000256" key="7">
    <source>
        <dbReference type="ARBA" id="ARBA00022692"/>
    </source>
</evidence>
<dbReference type="SUPFAM" id="SSF55874">
    <property type="entry name" value="ATPase domain of HSP90 chaperone/DNA topoisomerase II/histidine kinase"/>
    <property type="match status" value="1"/>
</dbReference>
<dbReference type="SUPFAM" id="SSF47384">
    <property type="entry name" value="Homodimeric domain of signal transducing histidine kinase"/>
    <property type="match status" value="1"/>
</dbReference>
<feature type="transmembrane region" description="Helical" evidence="15">
    <location>
        <begin position="311"/>
        <end position="332"/>
    </location>
</feature>
<evidence type="ECO:0000256" key="1">
    <source>
        <dbReference type="ARBA" id="ARBA00000085"/>
    </source>
</evidence>
<accession>A0A9D1YRS6</accession>
<comment type="subcellular location">
    <subcellularLocation>
        <location evidence="2">Cell membrane</location>
        <topology evidence="2">Multi-pass membrane protein</topology>
    </subcellularLocation>
</comment>
<reference evidence="17" key="1">
    <citation type="journal article" date="2021" name="PeerJ">
        <title>Extensive microbial diversity within the chicken gut microbiome revealed by metagenomics and culture.</title>
        <authorList>
            <person name="Gilroy R."/>
            <person name="Ravi A."/>
            <person name="Getino M."/>
            <person name="Pursley I."/>
            <person name="Horton D.L."/>
            <person name="Alikhan N.F."/>
            <person name="Baker D."/>
            <person name="Gharbi K."/>
            <person name="Hall N."/>
            <person name="Watson M."/>
            <person name="Adriaenssens E.M."/>
            <person name="Foster-Nyarko E."/>
            <person name="Jarju S."/>
            <person name="Secka A."/>
            <person name="Antonio M."/>
            <person name="Oren A."/>
            <person name="Chaudhuri R.R."/>
            <person name="La Ragione R."/>
            <person name="Hildebrand F."/>
            <person name="Pallen M.J."/>
        </authorList>
    </citation>
    <scope>NUCLEOTIDE SEQUENCE</scope>
    <source>
        <strain evidence="17">ChiSxjej3B15-24422</strain>
    </source>
</reference>
<dbReference type="EMBL" id="DXDD01000137">
    <property type="protein sequence ID" value="HIY61218.1"/>
    <property type="molecule type" value="Genomic_DNA"/>
</dbReference>
<feature type="transmembrane region" description="Helical" evidence="15">
    <location>
        <begin position="353"/>
        <end position="374"/>
    </location>
</feature>
<dbReference type="PANTHER" id="PTHR45528:SF1">
    <property type="entry name" value="SENSOR HISTIDINE KINASE CPXA"/>
    <property type="match status" value="1"/>
</dbReference>
<evidence type="ECO:0000256" key="9">
    <source>
        <dbReference type="ARBA" id="ARBA00022777"/>
    </source>
</evidence>
<keyword evidence="12" id="KW-0902">Two-component regulatory system</keyword>
<protein>
    <recommendedName>
        <fullName evidence="3">histidine kinase</fullName>
        <ecNumber evidence="3">2.7.13.3</ecNumber>
    </recommendedName>
</protein>
<sequence length="929" mass="104254">MAAAFLFMSLFSFFRERAEASYSDPLISREFADRLFSVNYVQYKYLRERADQTHYSYPQLYLSRYSEDGASASDEALAAEILSELYPSLSSDPSAAAGMAADEESDDGLLRNVQRILSSQEDYLESVLSEYEQTLASFGGILDYYVEDLESGVYLSNCGKRLPDAISSEGQSDPADSSRYVYYVSMEYDSAGNVGNISVRSRDDARQFMNTVQTAGHEKQLSLAETGDSGQELSQDGQQSSYRVYDDYHDAYAELQLSLSSPKNMRAIYGLTQEQYDSLLQGNGSLRSESFGNDLYLAMENSYEAAGVIPVYLFLLLAAAVSGLLLVSQAAGRVKGEGSGTRLIAKAVWPGKGLYLEAAVILAVLLCSFARMVLRFTAEYENGIFLKSILTGLGDKGRIFFLPADRIVLFLFLSALFAAAFLTGAGLSGIRRDTLRERSLISRYWHKIYSRVRTLCRSFYSDLIRYDIGTDANRIILKILGVNFFILMMICCFWFAGILGLIVYTVIVYFILKRYVMDIQEKYRKLLHATSSIAQGNLDTALSEDFGVFESYKSQLRRIQSDFKRAVEEEVRSQRMKSELITNVSHDLKTPLTAIITYVDLLRSPGLPQEKQEEYLEVLQRKSNRLKVLIEDLFEISKASSRAVTLQIVDVDICSLLRQAYLEQEDRISAADLDFRFDLPEGKILLSLDSQKTYRIFDNLYNNIIKYALKGTRVYVSLTEEKREEKEFVRIELKNISAAELSVDPNELTERFVRGDGSRNTEGSGLGLAIAKSFAELQGGSMRIETDGDLFKAVLLFPRETKSPLPNSQHPDAHTPHSQANAHMPQTNAHMPQMDAHMPQADASSARPAGIQPGQDGSTVRTNSPDPRTLPPPAPWNRRSNRIYRKQGETPGNSPSSRHTKEAWKAGPGPQKKSGFRAWLRTLWFGDRP</sequence>
<evidence type="ECO:0000256" key="13">
    <source>
        <dbReference type="ARBA" id="ARBA00023136"/>
    </source>
</evidence>
<feature type="domain" description="Histidine kinase" evidence="16">
    <location>
        <begin position="583"/>
        <end position="801"/>
    </location>
</feature>
<organism evidence="17 18">
    <name type="scientific">Candidatus Eisenbergiella pullistercoris</name>
    <dbReference type="NCBI Taxonomy" id="2838555"/>
    <lineage>
        <taxon>Bacteria</taxon>
        <taxon>Bacillati</taxon>
        <taxon>Bacillota</taxon>
        <taxon>Clostridia</taxon>
        <taxon>Lachnospirales</taxon>
        <taxon>Lachnospiraceae</taxon>
        <taxon>Eisenbergiella</taxon>
    </lineage>
</organism>
<name>A0A9D1YRS6_9FIRM</name>
<dbReference type="Gene3D" id="3.30.565.10">
    <property type="entry name" value="Histidine kinase-like ATPase, C-terminal domain"/>
    <property type="match status" value="1"/>
</dbReference>
<keyword evidence="10" id="KW-0067">ATP-binding</keyword>
<dbReference type="Gene3D" id="1.10.287.130">
    <property type="match status" value="1"/>
</dbReference>
<dbReference type="SMART" id="SM00387">
    <property type="entry name" value="HATPase_c"/>
    <property type="match status" value="1"/>
</dbReference>
<gene>
    <name evidence="17" type="ORF">H9831_11160</name>
</gene>
<evidence type="ECO:0000256" key="3">
    <source>
        <dbReference type="ARBA" id="ARBA00012438"/>
    </source>
</evidence>
<comment type="caution">
    <text evidence="17">The sequence shown here is derived from an EMBL/GenBank/DDBJ whole genome shotgun (WGS) entry which is preliminary data.</text>
</comment>
<dbReference type="InterPro" id="IPR003594">
    <property type="entry name" value="HATPase_dom"/>
</dbReference>
<proteinExistence type="predicted"/>
<dbReference type="InterPro" id="IPR036890">
    <property type="entry name" value="HATPase_C_sf"/>
</dbReference>
<dbReference type="CDD" id="cd00082">
    <property type="entry name" value="HisKA"/>
    <property type="match status" value="1"/>
</dbReference>
<dbReference type="PROSITE" id="PS50109">
    <property type="entry name" value="HIS_KIN"/>
    <property type="match status" value="1"/>
</dbReference>
<evidence type="ECO:0000256" key="4">
    <source>
        <dbReference type="ARBA" id="ARBA00022475"/>
    </source>
</evidence>
<dbReference type="GO" id="GO:0005524">
    <property type="term" value="F:ATP binding"/>
    <property type="evidence" value="ECO:0007669"/>
    <property type="project" value="UniProtKB-KW"/>
</dbReference>